<evidence type="ECO:0000256" key="11">
    <source>
        <dbReference type="SAM" id="MobiDB-lite"/>
    </source>
</evidence>
<keyword evidence="15" id="KW-1185">Reference proteome</keyword>
<dbReference type="AlphaFoldDB" id="A0A2V5LNJ8"/>
<feature type="transmembrane region" description="Helical" evidence="12">
    <location>
        <begin position="105"/>
        <end position="128"/>
    </location>
</feature>
<reference evidence="14 15" key="1">
    <citation type="submission" date="2018-05" db="EMBL/GenBank/DDBJ databases">
        <title>Genetic diversity of glacier-inhabiting Cryobacterium bacteria in China and description of Cryobacterium mengkeensis sp. nov. and Arthrobacter glacialis sp. nov.</title>
        <authorList>
            <person name="Liu Q."/>
            <person name="Xin Y.-H."/>
        </authorList>
    </citation>
    <scope>NUCLEOTIDE SEQUENCE [LARGE SCALE GENOMIC DNA]</scope>
    <source>
        <strain evidence="14 15">LI2</strain>
    </source>
</reference>
<dbReference type="PANTHER" id="PTHR37461:SF1">
    <property type="entry name" value="ANTI-SIGMA-K FACTOR RSKA"/>
    <property type="match status" value="1"/>
</dbReference>
<comment type="subcellular location">
    <subcellularLocation>
        <location evidence="2">Cell membrane</location>
    </subcellularLocation>
    <subcellularLocation>
        <location evidence="1">Membrane</location>
        <topology evidence="1">Single-pass membrane protein</topology>
    </subcellularLocation>
</comment>
<dbReference type="InterPro" id="IPR051474">
    <property type="entry name" value="Anti-sigma-K/W_factor"/>
</dbReference>
<evidence type="ECO:0000256" key="9">
    <source>
        <dbReference type="ARBA" id="ARBA00029829"/>
    </source>
</evidence>
<dbReference type="Proteomes" id="UP000247832">
    <property type="component" value="Unassembled WGS sequence"/>
</dbReference>
<feature type="domain" description="Anti-sigma K factor RskA C-terminal" evidence="13">
    <location>
        <begin position="109"/>
        <end position="260"/>
    </location>
</feature>
<evidence type="ECO:0000313" key="15">
    <source>
        <dbReference type="Proteomes" id="UP000247832"/>
    </source>
</evidence>
<evidence type="ECO:0000313" key="14">
    <source>
        <dbReference type="EMBL" id="PYI69400.1"/>
    </source>
</evidence>
<accession>A0A2V5LNJ8</accession>
<keyword evidence="4 12" id="KW-0812">Transmembrane</keyword>
<dbReference type="OrthoDB" id="153510at2"/>
<comment type="caution">
    <text evidence="14">The sequence shown here is derived from an EMBL/GenBank/DDBJ whole genome shotgun (WGS) entry which is preliminary data.</text>
</comment>
<dbReference type="InterPro" id="IPR018764">
    <property type="entry name" value="RskA_C"/>
</dbReference>
<keyword evidence="3" id="KW-1003">Cell membrane</keyword>
<dbReference type="GO" id="GO:0016989">
    <property type="term" value="F:sigma factor antagonist activity"/>
    <property type="evidence" value="ECO:0007669"/>
    <property type="project" value="TreeGrafter"/>
</dbReference>
<dbReference type="GO" id="GO:0005886">
    <property type="term" value="C:plasma membrane"/>
    <property type="evidence" value="ECO:0007669"/>
    <property type="project" value="UniProtKB-SubCell"/>
</dbReference>
<dbReference type="PANTHER" id="PTHR37461">
    <property type="entry name" value="ANTI-SIGMA-K FACTOR RSKA"/>
    <property type="match status" value="1"/>
</dbReference>
<sequence length="265" mass="26894">MENQLHLLTGAYALNAVTAAERADFERHALGNPETRDEVRSLSETAALLAYGTPTEVPPPELKANVMAAIRNTRQLPASSVVRDISSARGTSPQSRRASQSRRHWNPAVAAAAALVLVGGVGLGGWAMGQSAGHKGLEQQVAVAQAQQARQAALLAIMAAPDAKIATTSIADGGTVTVASSGKVNQAAVMASGLPVLPTGKTYELWFISATGAVPAGLMPGATGTAAAMQVLNGELGGATHVGITVEPDGGSPKPTTTPILVQSV</sequence>
<evidence type="ECO:0000256" key="6">
    <source>
        <dbReference type="ARBA" id="ARBA00023015"/>
    </source>
</evidence>
<evidence type="ECO:0000256" key="4">
    <source>
        <dbReference type="ARBA" id="ARBA00022692"/>
    </source>
</evidence>
<dbReference type="Gene3D" id="1.10.10.1320">
    <property type="entry name" value="Anti-sigma factor, zinc-finger domain"/>
    <property type="match status" value="1"/>
</dbReference>
<evidence type="ECO:0000256" key="10">
    <source>
        <dbReference type="ARBA" id="ARBA00030803"/>
    </source>
</evidence>
<evidence type="ECO:0000259" key="13">
    <source>
        <dbReference type="Pfam" id="PF10099"/>
    </source>
</evidence>
<gene>
    <name evidence="14" type="ORF">CVV68_03125</name>
</gene>
<dbReference type="InterPro" id="IPR041916">
    <property type="entry name" value="Anti_sigma_zinc_sf"/>
</dbReference>
<proteinExistence type="predicted"/>
<keyword evidence="5 12" id="KW-1133">Transmembrane helix</keyword>
<protein>
    <recommendedName>
        <fullName evidence="10">Regulator of SigK</fullName>
    </recommendedName>
    <alternativeName>
        <fullName evidence="9">Sigma-K anti-sigma factor RskA</fullName>
    </alternativeName>
</protein>
<evidence type="ECO:0000256" key="2">
    <source>
        <dbReference type="ARBA" id="ARBA00004236"/>
    </source>
</evidence>
<dbReference type="EMBL" id="QJVD01000002">
    <property type="protein sequence ID" value="PYI69400.1"/>
    <property type="molecule type" value="Genomic_DNA"/>
</dbReference>
<evidence type="ECO:0000256" key="1">
    <source>
        <dbReference type="ARBA" id="ARBA00004167"/>
    </source>
</evidence>
<evidence type="ECO:0000256" key="3">
    <source>
        <dbReference type="ARBA" id="ARBA00022475"/>
    </source>
</evidence>
<evidence type="ECO:0000256" key="8">
    <source>
        <dbReference type="ARBA" id="ARBA00023163"/>
    </source>
</evidence>
<evidence type="ECO:0000256" key="7">
    <source>
        <dbReference type="ARBA" id="ARBA00023136"/>
    </source>
</evidence>
<keyword evidence="6" id="KW-0805">Transcription regulation</keyword>
<feature type="region of interest" description="Disordered" evidence="11">
    <location>
        <begin position="80"/>
        <end position="104"/>
    </location>
</feature>
<evidence type="ECO:0000256" key="5">
    <source>
        <dbReference type="ARBA" id="ARBA00022989"/>
    </source>
</evidence>
<keyword evidence="7 12" id="KW-0472">Membrane</keyword>
<keyword evidence="8" id="KW-0804">Transcription</keyword>
<evidence type="ECO:0000256" key="12">
    <source>
        <dbReference type="SAM" id="Phobius"/>
    </source>
</evidence>
<organism evidence="14 15">
    <name type="scientific">Arthrobacter livingstonensis</name>
    <dbReference type="NCBI Taxonomy" id="670078"/>
    <lineage>
        <taxon>Bacteria</taxon>
        <taxon>Bacillati</taxon>
        <taxon>Actinomycetota</taxon>
        <taxon>Actinomycetes</taxon>
        <taxon>Micrococcales</taxon>
        <taxon>Micrococcaceae</taxon>
        <taxon>Arthrobacter</taxon>
    </lineage>
</organism>
<dbReference type="RefSeq" id="WP_110499542.1">
    <property type="nucleotide sequence ID" value="NZ_QJVD01000002.1"/>
</dbReference>
<name>A0A2V5LNJ8_9MICC</name>
<dbReference type="GO" id="GO:0006417">
    <property type="term" value="P:regulation of translation"/>
    <property type="evidence" value="ECO:0007669"/>
    <property type="project" value="TreeGrafter"/>
</dbReference>
<dbReference type="Pfam" id="PF10099">
    <property type="entry name" value="RskA_C"/>
    <property type="match status" value="1"/>
</dbReference>